<accession>A0A1G8G9Q7</accession>
<dbReference type="Pfam" id="PF13460">
    <property type="entry name" value="NAD_binding_10"/>
    <property type="match status" value="1"/>
</dbReference>
<name>A0A1G8G9Q7_9FLAO</name>
<dbReference type="PANTHER" id="PTHR14097:SF7">
    <property type="entry name" value="OXIDOREDUCTASE HTATIP2"/>
    <property type="match status" value="1"/>
</dbReference>
<evidence type="ECO:0000313" key="2">
    <source>
        <dbReference type="EMBL" id="SDH91115.1"/>
    </source>
</evidence>
<dbReference type="RefSeq" id="WP_090410164.1">
    <property type="nucleotide sequence ID" value="NZ_FNDQ01000024.1"/>
</dbReference>
<gene>
    <name evidence="2" type="ORF">SAMN05421818_12418</name>
</gene>
<evidence type="ECO:0000259" key="1">
    <source>
        <dbReference type="Pfam" id="PF13460"/>
    </source>
</evidence>
<dbReference type="EMBL" id="FNDQ01000024">
    <property type="protein sequence ID" value="SDH91115.1"/>
    <property type="molecule type" value="Genomic_DNA"/>
</dbReference>
<proteinExistence type="predicted"/>
<dbReference type="AlphaFoldDB" id="A0A1G8G9Q7"/>
<dbReference type="PANTHER" id="PTHR14097">
    <property type="entry name" value="OXIDOREDUCTASE HTATIP2"/>
    <property type="match status" value="1"/>
</dbReference>
<dbReference type="Proteomes" id="UP000243588">
    <property type="component" value="Unassembled WGS sequence"/>
</dbReference>
<dbReference type="SUPFAM" id="SSF51735">
    <property type="entry name" value="NAD(P)-binding Rossmann-fold domains"/>
    <property type="match status" value="1"/>
</dbReference>
<reference evidence="3" key="1">
    <citation type="submission" date="2016-10" db="EMBL/GenBank/DDBJ databases">
        <authorList>
            <person name="Varghese N."/>
            <person name="Submissions S."/>
        </authorList>
    </citation>
    <scope>NUCLEOTIDE SEQUENCE [LARGE SCALE GENOMIC DNA]</scope>
    <source>
        <strain evidence="3">DSM 23313</strain>
    </source>
</reference>
<dbReference type="InterPro" id="IPR016040">
    <property type="entry name" value="NAD(P)-bd_dom"/>
</dbReference>
<dbReference type="Gene3D" id="3.40.50.720">
    <property type="entry name" value="NAD(P)-binding Rossmann-like Domain"/>
    <property type="match status" value="1"/>
</dbReference>
<keyword evidence="3" id="KW-1185">Reference proteome</keyword>
<sequence length="209" mass="24103">MKAVVIGATGATGKVLVRQLLADDDYSFVEIFVRNDWDIQHPKLICHVVDFEKIEQWKYLIEGDVAFSCLGTTLKDAGSREKQWHIEYDYVVQFAQYCRAQGIRSFVVLSSKGASERSKIFYLKLKGMIEHAILSLHFENTIIVRPSTLLRPNSTRKGEKFSIKLIRFLNRLGLYKSFRPVSVFDVAKCMRKESKQLTYRVSVIENTDI</sequence>
<protein>
    <submittedName>
        <fullName evidence="2">NAD(P)H-binding</fullName>
    </submittedName>
</protein>
<dbReference type="InterPro" id="IPR036291">
    <property type="entry name" value="NAD(P)-bd_dom_sf"/>
</dbReference>
<organism evidence="2 3">
    <name type="scientific">Myroides phaeus</name>
    <dbReference type="NCBI Taxonomy" id="702745"/>
    <lineage>
        <taxon>Bacteria</taxon>
        <taxon>Pseudomonadati</taxon>
        <taxon>Bacteroidota</taxon>
        <taxon>Flavobacteriia</taxon>
        <taxon>Flavobacteriales</taxon>
        <taxon>Flavobacteriaceae</taxon>
        <taxon>Myroides</taxon>
    </lineage>
</organism>
<dbReference type="STRING" id="702745.SAMN05421818_12418"/>
<evidence type="ECO:0000313" key="3">
    <source>
        <dbReference type="Proteomes" id="UP000243588"/>
    </source>
</evidence>
<feature type="domain" description="NAD(P)-binding" evidence="1">
    <location>
        <begin position="7"/>
        <end position="129"/>
    </location>
</feature>